<evidence type="ECO:0000313" key="3">
    <source>
        <dbReference type="Proteomes" id="UP001597493"/>
    </source>
</evidence>
<dbReference type="RefSeq" id="WP_379277579.1">
    <property type="nucleotide sequence ID" value="NZ_JBHUGT010000035.1"/>
</dbReference>
<keyword evidence="1" id="KW-0472">Membrane</keyword>
<keyword evidence="1" id="KW-1133">Transmembrane helix</keyword>
<proteinExistence type="predicted"/>
<dbReference type="Proteomes" id="UP001597493">
    <property type="component" value="Unassembled WGS sequence"/>
</dbReference>
<gene>
    <name evidence="2" type="ORF">ACFSW5_21180</name>
</gene>
<feature type="transmembrane region" description="Helical" evidence="1">
    <location>
        <begin position="81"/>
        <end position="103"/>
    </location>
</feature>
<keyword evidence="3" id="KW-1185">Reference proteome</keyword>
<evidence type="ECO:0000313" key="2">
    <source>
        <dbReference type="EMBL" id="MFD2662772.1"/>
    </source>
</evidence>
<accession>A0ABW5R217</accession>
<keyword evidence="1" id="KW-0812">Transmembrane</keyword>
<sequence length="139" mass="15718">MNLRVRNYYYLIAGLLALLFAATHAWNGQTGLLATLESNSQSMDTRIVFTYVWHIITSENLVFGFAFLFMSLQSDQSKIRFAARMIVSILIIRLMVIVGVTAFHDVSALMDTLIDSVAIVIYVALIIRGTKNELITRRK</sequence>
<feature type="transmembrane region" description="Helical" evidence="1">
    <location>
        <begin position="51"/>
        <end position="69"/>
    </location>
</feature>
<feature type="transmembrane region" description="Helical" evidence="1">
    <location>
        <begin position="109"/>
        <end position="129"/>
    </location>
</feature>
<dbReference type="EMBL" id="JBHUMY010000032">
    <property type="protein sequence ID" value="MFD2662772.1"/>
    <property type="molecule type" value="Genomic_DNA"/>
</dbReference>
<name>A0ABW5R217_9BACL</name>
<protein>
    <submittedName>
        <fullName evidence="2">Uncharacterized protein</fullName>
    </submittedName>
</protein>
<evidence type="ECO:0000256" key="1">
    <source>
        <dbReference type="SAM" id="Phobius"/>
    </source>
</evidence>
<organism evidence="2 3">
    <name type="scientific">Paenibacillus thailandensis</name>
    <dbReference type="NCBI Taxonomy" id="393250"/>
    <lineage>
        <taxon>Bacteria</taxon>
        <taxon>Bacillati</taxon>
        <taxon>Bacillota</taxon>
        <taxon>Bacilli</taxon>
        <taxon>Bacillales</taxon>
        <taxon>Paenibacillaceae</taxon>
        <taxon>Paenibacillus</taxon>
    </lineage>
</organism>
<comment type="caution">
    <text evidence="2">The sequence shown here is derived from an EMBL/GenBank/DDBJ whole genome shotgun (WGS) entry which is preliminary data.</text>
</comment>
<reference evidence="3" key="1">
    <citation type="journal article" date="2019" name="Int. J. Syst. Evol. Microbiol.">
        <title>The Global Catalogue of Microorganisms (GCM) 10K type strain sequencing project: providing services to taxonomists for standard genome sequencing and annotation.</title>
        <authorList>
            <consortium name="The Broad Institute Genomics Platform"/>
            <consortium name="The Broad Institute Genome Sequencing Center for Infectious Disease"/>
            <person name="Wu L."/>
            <person name="Ma J."/>
        </authorList>
    </citation>
    <scope>NUCLEOTIDE SEQUENCE [LARGE SCALE GENOMIC DNA]</scope>
    <source>
        <strain evidence="3">TISTR 1827</strain>
    </source>
</reference>